<proteinExistence type="predicted"/>
<dbReference type="EMBL" id="VIWU01000001">
    <property type="protein sequence ID" value="TWF75187.1"/>
    <property type="molecule type" value="Genomic_DNA"/>
</dbReference>
<dbReference type="CDD" id="cd00207">
    <property type="entry name" value="fer2"/>
    <property type="match status" value="1"/>
</dbReference>
<dbReference type="SUPFAM" id="SSF54292">
    <property type="entry name" value="2Fe-2S ferredoxin-like"/>
    <property type="match status" value="1"/>
</dbReference>
<keyword evidence="3" id="KW-1185">Reference proteome</keyword>
<dbReference type="InterPro" id="IPR001041">
    <property type="entry name" value="2Fe-2S_ferredoxin-type"/>
</dbReference>
<gene>
    <name evidence="2" type="ORF">FHX44_111071</name>
</gene>
<accession>A0A561SJX4</accession>
<sequence>MIFGSDHLPLIAAVGAGRTAAARLRRGLCGTCQVGVLQGEVDHLDAALTKAEREAGTVVLTCCSRSRGDRLILDLRPGRAYR</sequence>
<protein>
    <submittedName>
        <fullName evidence="2">2Fe-2S iron-sulfur cluster protein</fullName>
    </submittedName>
</protein>
<reference evidence="2 3" key="1">
    <citation type="submission" date="2019-06" db="EMBL/GenBank/DDBJ databases">
        <title>Sequencing the genomes of 1000 actinobacteria strains.</title>
        <authorList>
            <person name="Klenk H.-P."/>
        </authorList>
    </citation>
    <scope>NUCLEOTIDE SEQUENCE [LARGE SCALE GENOMIC DNA]</scope>
    <source>
        <strain evidence="2 3">DSM 45671</strain>
    </source>
</reference>
<evidence type="ECO:0000313" key="2">
    <source>
        <dbReference type="EMBL" id="TWF75187.1"/>
    </source>
</evidence>
<dbReference type="Proteomes" id="UP000321261">
    <property type="component" value="Unassembled WGS sequence"/>
</dbReference>
<dbReference type="OrthoDB" id="4258484at2"/>
<feature type="domain" description="2Fe-2S ferredoxin-type" evidence="1">
    <location>
        <begin position="26"/>
        <end position="65"/>
    </location>
</feature>
<dbReference type="Pfam" id="PF00111">
    <property type="entry name" value="Fer2"/>
    <property type="match status" value="1"/>
</dbReference>
<dbReference type="GO" id="GO:0051536">
    <property type="term" value="F:iron-sulfur cluster binding"/>
    <property type="evidence" value="ECO:0007669"/>
    <property type="project" value="InterPro"/>
</dbReference>
<dbReference type="Gene3D" id="3.10.20.30">
    <property type="match status" value="1"/>
</dbReference>
<dbReference type="AlphaFoldDB" id="A0A561SJX4"/>
<dbReference type="RefSeq" id="WP_147254430.1">
    <property type="nucleotide sequence ID" value="NZ_VIWU01000001.1"/>
</dbReference>
<evidence type="ECO:0000313" key="3">
    <source>
        <dbReference type="Proteomes" id="UP000321261"/>
    </source>
</evidence>
<dbReference type="InterPro" id="IPR012675">
    <property type="entry name" value="Beta-grasp_dom_sf"/>
</dbReference>
<name>A0A561SJX4_9PSEU</name>
<comment type="caution">
    <text evidence="2">The sequence shown here is derived from an EMBL/GenBank/DDBJ whole genome shotgun (WGS) entry which is preliminary data.</text>
</comment>
<evidence type="ECO:0000259" key="1">
    <source>
        <dbReference type="Pfam" id="PF00111"/>
    </source>
</evidence>
<dbReference type="InterPro" id="IPR036010">
    <property type="entry name" value="2Fe-2S_ferredoxin-like_sf"/>
</dbReference>
<organism evidence="2 3">
    <name type="scientific">Pseudonocardia hierapolitana</name>
    <dbReference type="NCBI Taxonomy" id="1128676"/>
    <lineage>
        <taxon>Bacteria</taxon>
        <taxon>Bacillati</taxon>
        <taxon>Actinomycetota</taxon>
        <taxon>Actinomycetes</taxon>
        <taxon>Pseudonocardiales</taxon>
        <taxon>Pseudonocardiaceae</taxon>
        <taxon>Pseudonocardia</taxon>
    </lineage>
</organism>